<evidence type="ECO:0000256" key="1">
    <source>
        <dbReference type="ARBA" id="ARBA00004651"/>
    </source>
</evidence>
<protein>
    <recommendedName>
        <fullName evidence="10">DoxX family protein</fullName>
    </recommendedName>
</protein>
<gene>
    <name evidence="8" type="ORF">A2Z21_04825</name>
</gene>
<evidence type="ECO:0000256" key="4">
    <source>
        <dbReference type="ARBA" id="ARBA00022692"/>
    </source>
</evidence>
<sequence length="135" mass="14525">MEFLANLHQLGDVGLLALRIAVAISFLVHGTQKWAMWKMQPSAQMPASMLSMMKFLSIVEPLGGLALLVGFLTQLAAIGLGIIMVGAIRFKIQTMKKKFSEASGWELDLVLLGAAIALFFLGAGSIGLDRVFFGV</sequence>
<dbReference type="Proteomes" id="UP000179157">
    <property type="component" value="Unassembled WGS sequence"/>
</dbReference>
<dbReference type="PANTHER" id="PTHR33452:SF1">
    <property type="entry name" value="INNER MEMBRANE PROTEIN YPHA-RELATED"/>
    <property type="match status" value="1"/>
</dbReference>
<evidence type="ECO:0000313" key="9">
    <source>
        <dbReference type="Proteomes" id="UP000179157"/>
    </source>
</evidence>
<reference evidence="8 9" key="1">
    <citation type="journal article" date="2016" name="Nat. Commun.">
        <title>Thousands of microbial genomes shed light on interconnected biogeochemical processes in an aquifer system.</title>
        <authorList>
            <person name="Anantharaman K."/>
            <person name="Brown C.T."/>
            <person name="Hug L.A."/>
            <person name="Sharon I."/>
            <person name="Castelle C.J."/>
            <person name="Probst A.J."/>
            <person name="Thomas B.C."/>
            <person name="Singh A."/>
            <person name="Wilkins M.J."/>
            <person name="Karaoz U."/>
            <person name="Brodie E.L."/>
            <person name="Williams K.H."/>
            <person name="Hubbard S.S."/>
            <person name="Banfield J.F."/>
        </authorList>
    </citation>
    <scope>NUCLEOTIDE SEQUENCE [LARGE SCALE GENOMIC DNA]</scope>
    <source>
        <strain evidence="9">RBG_16_55_9</strain>
    </source>
</reference>
<keyword evidence="5 7" id="KW-1133">Transmembrane helix</keyword>
<dbReference type="GO" id="GO:0005886">
    <property type="term" value="C:plasma membrane"/>
    <property type="evidence" value="ECO:0007669"/>
    <property type="project" value="UniProtKB-SubCell"/>
</dbReference>
<dbReference type="STRING" id="1817864.A2Z21_04825"/>
<evidence type="ECO:0000256" key="2">
    <source>
        <dbReference type="ARBA" id="ARBA00006679"/>
    </source>
</evidence>
<accession>A0A1F5UYG0</accession>
<evidence type="ECO:0000256" key="6">
    <source>
        <dbReference type="ARBA" id="ARBA00023136"/>
    </source>
</evidence>
<evidence type="ECO:0008006" key="10">
    <source>
        <dbReference type="Google" id="ProtNLM"/>
    </source>
</evidence>
<comment type="subcellular location">
    <subcellularLocation>
        <location evidence="1">Cell membrane</location>
        <topology evidence="1">Multi-pass membrane protein</topology>
    </subcellularLocation>
</comment>
<dbReference type="InterPro" id="IPR051907">
    <property type="entry name" value="DoxX-like_oxidoreductase"/>
</dbReference>
<organism evidence="8 9">
    <name type="scientific">Fraserbacteria sp. (strain RBG_16_55_9)</name>
    <dbReference type="NCBI Taxonomy" id="1817864"/>
    <lineage>
        <taxon>Bacteria</taxon>
        <taxon>Candidatus Fraseribacteriota</taxon>
    </lineage>
</organism>
<evidence type="ECO:0000313" key="8">
    <source>
        <dbReference type="EMBL" id="OGF56185.1"/>
    </source>
</evidence>
<feature type="transmembrane region" description="Helical" evidence="7">
    <location>
        <begin position="13"/>
        <end position="31"/>
    </location>
</feature>
<evidence type="ECO:0000256" key="5">
    <source>
        <dbReference type="ARBA" id="ARBA00022989"/>
    </source>
</evidence>
<keyword evidence="4 7" id="KW-0812">Transmembrane</keyword>
<evidence type="ECO:0000256" key="7">
    <source>
        <dbReference type="SAM" id="Phobius"/>
    </source>
</evidence>
<dbReference type="PANTHER" id="PTHR33452">
    <property type="entry name" value="OXIDOREDUCTASE CATD-RELATED"/>
    <property type="match status" value="1"/>
</dbReference>
<dbReference type="InterPro" id="IPR032808">
    <property type="entry name" value="DoxX"/>
</dbReference>
<keyword evidence="3" id="KW-1003">Cell membrane</keyword>
<dbReference type="EMBL" id="MFGX01000040">
    <property type="protein sequence ID" value="OGF56185.1"/>
    <property type="molecule type" value="Genomic_DNA"/>
</dbReference>
<feature type="transmembrane region" description="Helical" evidence="7">
    <location>
        <begin position="109"/>
        <end position="128"/>
    </location>
</feature>
<feature type="transmembrane region" description="Helical" evidence="7">
    <location>
        <begin position="65"/>
        <end position="88"/>
    </location>
</feature>
<keyword evidence="6 7" id="KW-0472">Membrane</keyword>
<comment type="caution">
    <text evidence="8">The sequence shown here is derived from an EMBL/GenBank/DDBJ whole genome shotgun (WGS) entry which is preliminary data.</text>
</comment>
<proteinExistence type="inferred from homology"/>
<dbReference type="AlphaFoldDB" id="A0A1F5UYG0"/>
<evidence type="ECO:0000256" key="3">
    <source>
        <dbReference type="ARBA" id="ARBA00022475"/>
    </source>
</evidence>
<comment type="similarity">
    <text evidence="2">Belongs to the DoxX family.</text>
</comment>
<dbReference type="Pfam" id="PF07681">
    <property type="entry name" value="DoxX"/>
    <property type="match status" value="1"/>
</dbReference>
<name>A0A1F5UYG0_FRAXR</name>